<reference evidence="7 8" key="1">
    <citation type="submission" date="2019-02" db="EMBL/GenBank/DDBJ databases">
        <authorList>
            <person name="Manzano-Marin A."/>
            <person name="Manzano-Marin A."/>
        </authorList>
    </citation>
    <scope>NUCLEOTIDE SEQUENCE [LARGE SCALE GENOMIC DNA]</scope>
    <source>
        <strain evidence="7 8">ErCikochiana</strain>
    </source>
</reference>
<dbReference type="PANTHER" id="PTHR40942:SF4">
    <property type="entry name" value="CYTOCHROME C5"/>
    <property type="match status" value="1"/>
</dbReference>
<dbReference type="Proteomes" id="UP000294368">
    <property type="component" value="Chromosome"/>
</dbReference>
<dbReference type="EC" id="3.6.1.41" evidence="5"/>
<dbReference type="RefSeq" id="WP_157988202.1">
    <property type="nucleotide sequence ID" value="NZ_LR217715.1"/>
</dbReference>
<evidence type="ECO:0000256" key="2">
    <source>
        <dbReference type="ARBA" id="ARBA00005419"/>
    </source>
</evidence>
<dbReference type="PANTHER" id="PTHR40942">
    <property type="match status" value="1"/>
</dbReference>
<feature type="domain" description="Calcineurin-like phosphoesterase" evidence="6">
    <location>
        <begin position="2"/>
        <end position="138"/>
    </location>
</feature>
<gene>
    <name evidence="5 7" type="primary">apaH</name>
    <name evidence="7" type="ORF">ERCIKOCA2762_006</name>
</gene>
<evidence type="ECO:0000259" key="6">
    <source>
        <dbReference type="Pfam" id="PF00149"/>
    </source>
</evidence>
<dbReference type="InterPro" id="IPR004843">
    <property type="entry name" value="Calcineurin-like_PHP"/>
</dbReference>
<dbReference type="Pfam" id="PF00149">
    <property type="entry name" value="Metallophos"/>
    <property type="match status" value="1"/>
</dbReference>
<evidence type="ECO:0000256" key="5">
    <source>
        <dbReference type="HAMAP-Rule" id="MF_00199"/>
    </source>
</evidence>
<name>A0A451D963_9GAMM</name>
<dbReference type="EMBL" id="LR217715">
    <property type="protein sequence ID" value="VFP82760.1"/>
    <property type="molecule type" value="Genomic_DNA"/>
</dbReference>
<evidence type="ECO:0000256" key="3">
    <source>
        <dbReference type="ARBA" id="ARBA00022801"/>
    </source>
</evidence>
<sequence length="272" mass="31150">MSTYLIGDIHGCYHELQLLLSQIQFNPGEDKLWITGDVVGRGPHSLEVLRLLYAFKHCIKMVLGNHDLNLLAMYAGKSYKKPKAPLKNLLKAHDVQLLLNWLRHQPLLQVDEKNKIIMSHAGITPQWDMETVRMCAREVEEVLISKSYVKFLESMYGDTPNFWSQDLAGFERLRFSSNALTRMRYCFPDGHIDMVAKTPPDRAPFPLQPWFNMPSLITRDYTIIFGHWAALAGKGLPQGVIGLDTGCCWGGHLTILRWEDKKIFVQASLNKR</sequence>
<evidence type="ECO:0000313" key="8">
    <source>
        <dbReference type="Proteomes" id="UP000294368"/>
    </source>
</evidence>
<dbReference type="InterPro" id="IPR004617">
    <property type="entry name" value="ApaH"/>
</dbReference>
<protein>
    <recommendedName>
        <fullName evidence="5">Bis(5'-nucleosyl)-tetraphosphatase, symmetrical</fullName>
        <ecNumber evidence="5">3.6.1.41</ecNumber>
    </recommendedName>
    <alternativeName>
        <fullName evidence="5">Ap4A hydrolase</fullName>
    </alternativeName>
    <alternativeName>
        <fullName evidence="5">Diadenosine 5',5'''-P1,P4-tetraphosphate pyrophosphohydrolase</fullName>
    </alternativeName>
    <alternativeName>
        <fullName evidence="5">Diadenosine tetraphosphatase</fullName>
    </alternativeName>
</protein>
<dbReference type="Gene3D" id="3.60.21.10">
    <property type="match status" value="1"/>
</dbReference>
<dbReference type="InterPro" id="IPR029052">
    <property type="entry name" value="Metallo-depent_PP-like"/>
</dbReference>
<accession>A0A451D963</accession>
<comment type="similarity">
    <text evidence="2 5">Belongs to the Ap4A hydrolase family.</text>
</comment>
<dbReference type="AlphaFoldDB" id="A0A451D963"/>
<dbReference type="OrthoDB" id="9807890at2"/>
<comment type="catalytic activity">
    <reaction evidence="4 5">
        <text>P(1),P(4)-bis(5'-adenosyl) tetraphosphate + H2O = 2 ADP + 2 H(+)</text>
        <dbReference type="Rhea" id="RHEA:24252"/>
        <dbReference type="ChEBI" id="CHEBI:15377"/>
        <dbReference type="ChEBI" id="CHEBI:15378"/>
        <dbReference type="ChEBI" id="CHEBI:58141"/>
        <dbReference type="ChEBI" id="CHEBI:456216"/>
        <dbReference type="EC" id="3.6.1.41"/>
    </reaction>
</comment>
<proteinExistence type="inferred from homology"/>
<keyword evidence="3 5" id="KW-0378">Hydrolase</keyword>
<dbReference type="NCBIfam" id="TIGR00668">
    <property type="entry name" value="apaH"/>
    <property type="match status" value="1"/>
</dbReference>
<evidence type="ECO:0000256" key="1">
    <source>
        <dbReference type="ARBA" id="ARBA00003413"/>
    </source>
</evidence>
<dbReference type="NCBIfam" id="NF001204">
    <property type="entry name" value="PRK00166.1"/>
    <property type="match status" value="1"/>
</dbReference>
<evidence type="ECO:0000313" key="7">
    <source>
        <dbReference type="EMBL" id="VFP82760.1"/>
    </source>
</evidence>
<organism evidence="7 8">
    <name type="scientific">Candidatus Erwinia haradaeae</name>
    <dbReference type="NCBI Taxonomy" id="1922217"/>
    <lineage>
        <taxon>Bacteria</taxon>
        <taxon>Pseudomonadati</taxon>
        <taxon>Pseudomonadota</taxon>
        <taxon>Gammaproteobacteria</taxon>
        <taxon>Enterobacterales</taxon>
        <taxon>Erwiniaceae</taxon>
        <taxon>Erwinia</taxon>
    </lineage>
</organism>
<dbReference type="SUPFAM" id="SSF56300">
    <property type="entry name" value="Metallo-dependent phosphatases"/>
    <property type="match status" value="1"/>
</dbReference>
<comment type="function">
    <text evidence="1 5">Hydrolyzes diadenosine 5',5'''-P1,P4-tetraphosphate to yield ADP.</text>
</comment>
<evidence type="ECO:0000256" key="4">
    <source>
        <dbReference type="ARBA" id="ARBA00049417"/>
    </source>
</evidence>
<dbReference type="PIRSF" id="PIRSF000903">
    <property type="entry name" value="B5n-ttraPtase_sm"/>
    <property type="match status" value="1"/>
</dbReference>
<dbReference type="HAMAP" id="MF_00199">
    <property type="entry name" value="ApaH"/>
    <property type="match status" value="1"/>
</dbReference>
<dbReference type="CDD" id="cd07422">
    <property type="entry name" value="MPP_ApaH"/>
    <property type="match status" value="1"/>
</dbReference>
<dbReference type="GO" id="GO:0008803">
    <property type="term" value="F:bis(5'-nucleosyl)-tetraphosphatase (symmetrical) activity"/>
    <property type="evidence" value="ECO:0007669"/>
    <property type="project" value="UniProtKB-UniRule"/>
</dbReference>